<sequence length="231" mass="25643">MGGGGVRNAFESLGSDEAMVMVGDVLVAKETLGGDVTPEKGQDKGGRILVAWLQDIFNVDIVFAGPQIIHTKVVNKTLQKGFDCSFVYGLNDIDVRTITLFEEQVRSGLKPFKFFDMWGNNPAFDELVRDAGSFTVYGKKMFQVVKKLKQVKDALKGLNKSEYSEVGTRFLSVKDELVDIQKQIMINYNDHSYSLQEKESEEQATALSAPFTKEEIRKAMFGILGIKALGP</sequence>
<protein>
    <submittedName>
        <fullName evidence="1">Uncharacterized protein</fullName>
    </submittedName>
</protein>
<evidence type="ECO:0000313" key="1">
    <source>
        <dbReference type="EnsemblPlants" id="AUR62033753-RA:cds"/>
    </source>
</evidence>
<keyword evidence="2" id="KW-1185">Reference proteome</keyword>
<dbReference type="EnsemblPlants" id="AUR62033753-RA">
    <property type="protein sequence ID" value="AUR62033753-RA:cds"/>
    <property type="gene ID" value="AUR62033753"/>
</dbReference>
<accession>A0A803MR52</accession>
<reference evidence="1" key="2">
    <citation type="submission" date="2021-03" db="UniProtKB">
        <authorList>
            <consortium name="EnsemblPlants"/>
        </authorList>
    </citation>
    <scope>IDENTIFICATION</scope>
</reference>
<dbReference type="Proteomes" id="UP000596660">
    <property type="component" value="Unplaced"/>
</dbReference>
<dbReference type="AlphaFoldDB" id="A0A803MR52"/>
<proteinExistence type="predicted"/>
<reference evidence="1" key="1">
    <citation type="journal article" date="2017" name="Nature">
        <title>The genome of Chenopodium quinoa.</title>
        <authorList>
            <person name="Jarvis D.E."/>
            <person name="Ho Y.S."/>
            <person name="Lightfoot D.J."/>
            <person name="Schmoeckel S.M."/>
            <person name="Li B."/>
            <person name="Borm T.J.A."/>
            <person name="Ohyanagi H."/>
            <person name="Mineta K."/>
            <person name="Michell C.T."/>
            <person name="Saber N."/>
            <person name="Kharbatia N.M."/>
            <person name="Rupper R.R."/>
            <person name="Sharp A.R."/>
            <person name="Dally N."/>
            <person name="Boughton B.A."/>
            <person name="Woo Y.H."/>
            <person name="Gao G."/>
            <person name="Schijlen E.G.W.M."/>
            <person name="Guo X."/>
            <person name="Momin A.A."/>
            <person name="Negrao S."/>
            <person name="Al-Babili S."/>
            <person name="Gehring C."/>
            <person name="Roessner U."/>
            <person name="Jung C."/>
            <person name="Murphy K."/>
            <person name="Arold S.T."/>
            <person name="Gojobori T."/>
            <person name="van der Linden C.G."/>
            <person name="van Loo E.N."/>
            <person name="Jellen E.N."/>
            <person name="Maughan P.J."/>
            <person name="Tester M."/>
        </authorList>
    </citation>
    <scope>NUCLEOTIDE SEQUENCE [LARGE SCALE GENOMIC DNA]</scope>
    <source>
        <strain evidence="1">cv. PI 614886</strain>
    </source>
</reference>
<dbReference type="Gramene" id="AUR62033753-RA">
    <property type="protein sequence ID" value="AUR62033753-RA:cds"/>
    <property type="gene ID" value="AUR62033753"/>
</dbReference>
<name>A0A803MR52_CHEQI</name>
<evidence type="ECO:0000313" key="2">
    <source>
        <dbReference type="Proteomes" id="UP000596660"/>
    </source>
</evidence>
<organism evidence="1 2">
    <name type="scientific">Chenopodium quinoa</name>
    <name type="common">Quinoa</name>
    <dbReference type="NCBI Taxonomy" id="63459"/>
    <lineage>
        <taxon>Eukaryota</taxon>
        <taxon>Viridiplantae</taxon>
        <taxon>Streptophyta</taxon>
        <taxon>Embryophyta</taxon>
        <taxon>Tracheophyta</taxon>
        <taxon>Spermatophyta</taxon>
        <taxon>Magnoliopsida</taxon>
        <taxon>eudicotyledons</taxon>
        <taxon>Gunneridae</taxon>
        <taxon>Pentapetalae</taxon>
        <taxon>Caryophyllales</taxon>
        <taxon>Chenopodiaceae</taxon>
        <taxon>Chenopodioideae</taxon>
        <taxon>Atripliceae</taxon>
        <taxon>Chenopodium</taxon>
    </lineage>
</organism>